<evidence type="ECO:0000313" key="3">
    <source>
        <dbReference type="Proteomes" id="UP000066014"/>
    </source>
</evidence>
<dbReference type="PANTHER" id="PTHR34611">
    <property type="match status" value="1"/>
</dbReference>
<evidence type="ECO:0000313" key="2">
    <source>
        <dbReference type="EMBL" id="BAO82699.1"/>
    </source>
</evidence>
<dbReference type="InterPro" id="IPR006842">
    <property type="entry name" value="Transposase_31"/>
</dbReference>
<keyword evidence="3" id="KW-1185">Reference proteome</keyword>
<proteinExistence type="predicted"/>
<protein>
    <submittedName>
        <fullName evidence="2">Uncharacterized conserved protein</fullName>
    </submittedName>
</protein>
<dbReference type="Pfam" id="PF04754">
    <property type="entry name" value="Transposase_31"/>
    <property type="match status" value="1"/>
</dbReference>
<evidence type="ECO:0000259" key="1">
    <source>
        <dbReference type="Pfam" id="PF04754"/>
    </source>
</evidence>
<gene>
    <name evidence="2" type="ORF">SMCB_0471</name>
</gene>
<dbReference type="KEGG" id="cbab:SMCB_0471"/>
<dbReference type="STRING" id="1458426.SMCB_0471"/>
<dbReference type="Proteomes" id="UP000066014">
    <property type="component" value="Chromosome"/>
</dbReference>
<organism evidence="2 3">
    <name type="scientific">Serpentinimonas maccroryi</name>
    <dbReference type="NCBI Taxonomy" id="1458426"/>
    <lineage>
        <taxon>Bacteria</taxon>
        <taxon>Pseudomonadati</taxon>
        <taxon>Pseudomonadota</taxon>
        <taxon>Betaproteobacteria</taxon>
        <taxon>Burkholderiales</taxon>
        <taxon>Comamonadaceae</taxon>
        <taxon>Serpentinimonas</taxon>
    </lineage>
</organism>
<accession>A0A060NUW3</accession>
<dbReference type="HOGENOM" id="CLU_059548_0_1_4"/>
<name>A0A060NUW3_9BURK</name>
<dbReference type="RefSeq" id="WP_045534781.1">
    <property type="nucleotide sequence ID" value="NZ_AP014569.1"/>
</dbReference>
<dbReference type="InterPro" id="IPR051699">
    <property type="entry name" value="Rpn/YhgA-like_nuclease"/>
</dbReference>
<reference evidence="2 3" key="1">
    <citation type="journal article" date="2014" name="Nat. Commun.">
        <title>Physiological and genomic features of highly alkaliphilic hydrogen-utilizing Betaproteobacteria from a continental serpentinizing site.</title>
        <authorList>
            <person name="Suzuki S."/>
            <person name="Kuenen J.G."/>
            <person name="Schipper K."/>
            <person name="van der Velde S."/>
            <person name="Ishii S."/>
            <person name="Wu A."/>
            <person name="Sorokin D.Y."/>
            <person name="Tenney A."/>
            <person name="Meng X.Y."/>
            <person name="Morrill P.L."/>
            <person name="Kamagata Y."/>
            <person name="Muyzer G."/>
            <person name="Nealson K.H."/>
        </authorList>
    </citation>
    <scope>NUCLEOTIDE SEQUENCE [LARGE SCALE GENOMIC DNA]</scope>
    <source>
        <strain evidence="2 3">B1</strain>
    </source>
</reference>
<dbReference type="OrthoDB" id="932587at2"/>
<dbReference type="PANTHER" id="PTHR34611:SF2">
    <property type="entry name" value="INACTIVE RECOMBINATION-PROMOTING NUCLEASE-LIKE PROTEIN RPNE-RELATED"/>
    <property type="match status" value="1"/>
</dbReference>
<sequence length="352" mass="39912">MPQPNHAHDTGYKLLFSHPEMVRDLLTGYLGGEWLQQADFNTLERVNASYVSETERQRHDDMVWRLRVGQQWVWVYLLLEFQSEPDPWMALRMMVYVGLLSQHLVKEGELQDGQLPTIVPIVLYNGAAPWKSATDVADSYGPSLPGLEPYRPRLLYHLVDEVRLKLHPLADVRNLAEALFKLERSRTPADIAQVLGALGQLLQGEAMQPLRRTISVWVRMLLRRKAPRANIDEIDTINDLLEGSAMLEQTIERWFDEATMKGLKQGLQQGLQQGLEQGLEQGVQRGVQQGVHQGYAKALALQLRLRFGAVPQWVDTRLAQASEEQLMDWMARILSASSLSELFGEAGQGDLT</sequence>
<dbReference type="EMBL" id="AP014569">
    <property type="protein sequence ID" value="BAO82699.1"/>
    <property type="molecule type" value="Genomic_DNA"/>
</dbReference>
<feature type="domain" description="Transposase (putative) YhgA-like" evidence="1">
    <location>
        <begin position="7"/>
        <end position="205"/>
    </location>
</feature>
<dbReference type="AlphaFoldDB" id="A0A060NUW3"/>